<feature type="region of interest" description="Disordered" evidence="7">
    <location>
        <begin position="273"/>
        <end position="327"/>
    </location>
</feature>
<keyword evidence="4 6" id="KW-0653">Protein transport</keyword>
<proteinExistence type="inferred from homology"/>
<feature type="region of interest" description="Disordered" evidence="7">
    <location>
        <begin position="723"/>
        <end position="758"/>
    </location>
</feature>
<dbReference type="InterPro" id="IPR026740">
    <property type="entry name" value="AP3_beta"/>
</dbReference>
<evidence type="ECO:0000256" key="4">
    <source>
        <dbReference type="ARBA" id="ARBA00022927"/>
    </source>
</evidence>
<name>A0A9W7ZV79_9FUNG</name>
<feature type="compositionally biased region" description="Low complexity" evidence="7">
    <location>
        <begin position="838"/>
        <end position="850"/>
    </location>
</feature>
<protein>
    <recommendedName>
        <fullName evidence="6">AP-3 complex subunit beta</fullName>
    </recommendedName>
</protein>
<feature type="compositionally biased region" description="Acidic residues" evidence="7">
    <location>
        <begin position="288"/>
        <end position="300"/>
    </location>
</feature>
<feature type="compositionally biased region" description="Basic and acidic residues" evidence="7">
    <location>
        <begin position="723"/>
        <end position="740"/>
    </location>
</feature>
<feature type="compositionally biased region" description="Basic and acidic residues" evidence="7">
    <location>
        <begin position="313"/>
        <end position="327"/>
    </location>
</feature>
<dbReference type="AlphaFoldDB" id="A0A9W7ZV79"/>
<organism evidence="9 10">
    <name type="scientific">Mycoemilia scoparia</name>
    <dbReference type="NCBI Taxonomy" id="417184"/>
    <lineage>
        <taxon>Eukaryota</taxon>
        <taxon>Fungi</taxon>
        <taxon>Fungi incertae sedis</taxon>
        <taxon>Zoopagomycota</taxon>
        <taxon>Kickxellomycotina</taxon>
        <taxon>Kickxellomycetes</taxon>
        <taxon>Kickxellales</taxon>
        <taxon>Kickxellaceae</taxon>
        <taxon>Mycoemilia</taxon>
    </lineage>
</organism>
<dbReference type="InterPro" id="IPR002553">
    <property type="entry name" value="Clathrin/coatomer_adapt-like_N"/>
</dbReference>
<evidence type="ECO:0000313" key="9">
    <source>
        <dbReference type="EMBL" id="KAJ1917269.1"/>
    </source>
</evidence>
<dbReference type="InterPro" id="IPR026739">
    <property type="entry name" value="AP_beta"/>
</dbReference>
<comment type="similarity">
    <text evidence="2 6">Belongs to the adaptor complexes large subunit family.</text>
</comment>
<keyword evidence="10" id="KW-1185">Reference proteome</keyword>
<gene>
    <name evidence="9" type="primary">APL6</name>
    <name evidence="9" type="ORF">H4219_003299</name>
</gene>
<dbReference type="EMBL" id="JANBPU010000076">
    <property type="protein sequence ID" value="KAJ1917269.1"/>
    <property type="molecule type" value="Genomic_DNA"/>
</dbReference>
<sequence length="995" mass="111420">MQRAFGESMSKYLKHAVGFAQDAVEKSLRLSEGIIENAKDLGLDTTGQFFDTAEVKLGQVSKELNGKTDKEKLMGLKRLIALIARGQDVSSFFPDVVKNVASTNYEIRKLVYIYLLRYAEQEQDLVLLSINTFQKDLSDKNQVIRAMALRVLSGIRVPIIESIVLLAIEKCSTDPSPYVRKIAAYAIPKLSRMSPGSNEELIGIVTKMLYEDSPMAIGAVIHAFDSICPHRYDLIHPHYRRWCRMVIDIDEWGQIVVTNLLVRYARTQFLDPTSVKSPADQPQAQDYSESEDDFYSDSSDDNNQTSAKKSQKIKPDPNNDDNTKLDPDHSLLLDSLVPLLQNRNNSVVMTAVSAIYHLAPPYQFTKLVKPLIRLMKSSRESAYVVLDNIIEISRQHPEIFESYIKDFFAVTASDPVYIRKKKLQVITHIVSQNNIDVLLPELEGYIRSSREDLVKGAIKILGQCFLTIPTHRQQSLPMFLKLLKNRDGGRDYILGEVVKTVSLVLMQSPPAQESGSSAASKQQPNNDYIANPQLIYATICYLSRFITDDSVNNDEARAKYYQLVCYYSDTVFKPHALDVLRLAAKTFKDQGRWTKLAIIDLDAQLMQQGLKKDTASPEAQKLLVQLHNFIFTLARYDTDYDIRDRARFFRSLLPLDGNVDDEEHSANRLSSILEHRSGLLPFIYPRSALCSTKPGDLFGSVLRKERLGSVSLSLNRHIPGHIHLPEWPKTKPKEKVDRGEVGGAGQALRRGFDPTRPQQQQFVDPYIGGSSGIYAHQRQTAAVSQFADPDADEEDEDDLDAFLNSEDERPRGTRIETSHISAYGDNIRVPQFQEYDNDSTSASSYSGSESRGSDEDDDSSEDQSEGSDEDEHSPTNDGAAGGRGIPEIPSFYKNYDPIGDEPQYGHTMADKFALVTHPSDSALYDHQRLDANRFLYPTTESGGSDNINANSASSTPILSSGTSKLAGNHHPHGNNSDHDQGDQANELLDSSSIWK</sequence>
<dbReference type="SUPFAM" id="SSF48371">
    <property type="entry name" value="ARM repeat"/>
    <property type="match status" value="1"/>
</dbReference>
<feature type="compositionally biased region" description="Polar residues" evidence="7">
    <location>
        <begin position="938"/>
        <end position="965"/>
    </location>
</feature>
<evidence type="ECO:0000313" key="10">
    <source>
        <dbReference type="Proteomes" id="UP001150538"/>
    </source>
</evidence>
<evidence type="ECO:0000256" key="5">
    <source>
        <dbReference type="ARBA" id="ARBA00023136"/>
    </source>
</evidence>
<dbReference type="Proteomes" id="UP001150538">
    <property type="component" value="Unassembled WGS sequence"/>
</dbReference>
<dbReference type="GO" id="GO:0016192">
    <property type="term" value="P:vesicle-mediated transport"/>
    <property type="evidence" value="ECO:0007669"/>
    <property type="project" value="InterPro"/>
</dbReference>
<evidence type="ECO:0000256" key="1">
    <source>
        <dbReference type="ARBA" id="ARBA00004308"/>
    </source>
</evidence>
<dbReference type="GO" id="GO:0006886">
    <property type="term" value="P:intracellular protein transport"/>
    <property type="evidence" value="ECO:0007669"/>
    <property type="project" value="InterPro"/>
</dbReference>
<feature type="region of interest" description="Disordered" evidence="7">
    <location>
        <begin position="825"/>
        <end position="905"/>
    </location>
</feature>
<evidence type="ECO:0000256" key="3">
    <source>
        <dbReference type="ARBA" id="ARBA00022448"/>
    </source>
</evidence>
<evidence type="ECO:0000256" key="7">
    <source>
        <dbReference type="SAM" id="MobiDB-lite"/>
    </source>
</evidence>
<dbReference type="GO" id="GO:0030123">
    <property type="term" value="C:AP-3 adaptor complex"/>
    <property type="evidence" value="ECO:0007669"/>
    <property type="project" value="UniProtKB-UniRule"/>
</dbReference>
<evidence type="ECO:0000256" key="2">
    <source>
        <dbReference type="ARBA" id="ARBA00006613"/>
    </source>
</evidence>
<evidence type="ECO:0000259" key="8">
    <source>
        <dbReference type="Pfam" id="PF01602"/>
    </source>
</evidence>
<dbReference type="PIRSF" id="PIRSF037096">
    <property type="entry name" value="AP3_complex_beta"/>
    <property type="match status" value="1"/>
</dbReference>
<comment type="caution">
    <text evidence="9">The sequence shown here is derived from an EMBL/GenBank/DDBJ whole genome shotgun (WGS) entry which is preliminary data.</text>
</comment>
<feature type="region of interest" description="Disordered" evidence="7">
    <location>
        <begin position="936"/>
        <end position="995"/>
    </location>
</feature>
<feature type="compositionally biased region" description="Polar residues" evidence="7">
    <location>
        <begin position="273"/>
        <end position="285"/>
    </location>
</feature>
<dbReference type="PANTHER" id="PTHR11134">
    <property type="entry name" value="ADAPTOR COMPLEX SUBUNIT BETA FAMILY MEMBER"/>
    <property type="match status" value="1"/>
</dbReference>
<feature type="compositionally biased region" description="Acidic residues" evidence="7">
    <location>
        <begin position="854"/>
        <end position="871"/>
    </location>
</feature>
<dbReference type="Pfam" id="PF01602">
    <property type="entry name" value="Adaptin_N"/>
    <property type="match status" value="1"/>
</dbReference>
<feature type="domain" description="Clathrin/coatomer adaptor adaptin-like N-terminal" evidence="8">
    <location>
        <begin position="62"/>
        <end position="513"/>
    </location>
</feature>
<dbReference type="GO" id="GO:0012505">
    <property type="term" value="C:endomembrane system"/>
    <property type="evidence" value="ECO:0007669"/>
    <property type="project" value="UniProtKB-SubCell"/>
</dbReference>
<dbReference type="OrthoDB" id="10254310at2759"/>
<dbReference type="Gene3D" id="1.25.10.10">
    <property type="entry name" value="Leucine-rich Repeat Variant"/>
    <property type="match status" value="1"/>
</dbReference>
<keyword evidence="3 6" id="KW-0813">Transport</keyword>
<comment type="subcellular location">
    <subcellularLocation>
        <location evidence="1">Endomembrane system</location>
    </subcellularLocation>
</comment>
<accession>A0A9W7ZV79</accession>
<reference evidence="9" key="1">
    <citation type="submission" date="2022-07" db="EMBL/GenBank/DDBJ databases">
        <title>Phylogenomic reconstructions and comparative analyses of Kickxellomycotina fungi.</title>
        <authorList>
            <person name="Reynolds N.K."/>
            <person name="Stajich J.E."/>
            <person name="Barry K."/>
            <person name="Grigoriev I.V."/>
            <person name="Crous P."/>
            <person name="Smith M.E."/>
        </authorList>
    </citation>
    <scope>NUCLEOTIDE SEQUENCE</scope>
    <source>
        <strain evidence="9">NBRC 100468</strain>
    </source>
</reference>
<evidence type="ECO:0000256" key="6">
    <source>
        <dbReference type="PIRNR" id="PIRNR037096"/>
    </source>
</evidence>
<dbReference type="InterPro" id="IPR011989">
    <property type="entry name" value="ARM-like"/>
</dbReference>
<keyword evidence="5 6" id="KW-0472">Membrane</keyword>
<dbReference type="InterPro" id="IPR016024">
    <property type="entry name" value="ARM-type_fold"/>
</dbReference>